<dbReference type="EMBL" id="MT913596">
    <property type="protein sequence ID" value="QPF16711.1"/>
    <property type="molecule type" value="Genomic_RNA"/>
</dbReference>
<name>A0A7S8WJQ4_9VIRU</name>
<feature type="coiled-coil region" evidence="1">
    <location>
        <begin position="131"/>
        <end position="179"/>
    </location>
</feature>
<evidence type="ECO:0000313" key="4">
    <source>
        <dbReference type="EMBL" id="QPF16711.1"/>
    </source>
</evidence>
<dbReference type="InterPro" id="IPR009882">
    <property type="entry name" value="Gypsy"/>
</dbReference>
<feature type="compositionally biased region" description="Basic and acidic residues" evidence="2">
    <location>
        <begin position="515"/>
        <end position="532"/>
    </location>
</feature>
<evidence type="ECO:0000256" key="1">
    <source>
        <dbReference type="SAM" id="Coils"/>
    </source>
</evidence>
<keyword evidence="4" id="KW-0946">Virion</keyword>
<sequence>MTFIWNILITTTFLTQLSQPQSIHVINLKQNPGLLTIETGNSFIKIGNHRLFHILELDNYEPIFRKLLANIQGIRTFSNFTDMFEILESKYGTVHSLFNNLRPKQRNKRGLFNFLGTGIKRITGNMDHNDYEQISKNIFELQIKNKRLINENNEQLKINLQLQNRINSIINRLNQQQSEITKNIISARFENETNKNFKLFREILKINYNLDNLKSHLEDIFESIQLARTNIIPKQILSIEELGFVSDILEEQNIRTNSLDQIYEYLELSAFYNHSKLIFVVSIPKIEKAMYTHFFLEPLPVVDKILKLPANAALQSDNRTYFIKKDCLRIERTRLCNLSSLEDITGDLCYSNLLRGLSGNCTFVKCYQSTEIKAIMDNYLVAKNINNTEIESNCGLSKRNLSGTYLIEFHNCSVIINGTKFSNVEANKSEPTFVMPLDGLHINEQTLEIQNNIEEIHIHNRHRIEALTKEHKIQTYTSLSMSTVCFLLSIVAGLSWISRKRRQISLHIGASMESKSKPEIKPETSTIRDESSPKGGVVKIEPLPILNNHPYTNRFIGVSSFSSFPATTTTTTTSTTPTTIAQLVERKQ</sequence>
<proteinExistence type="predicted"/>
<accession>A0A7S8WJQ4</accession>
<feature type="transmembrane region" description="Helical" evidence="3">
    <location>
        <begin position="476"/>
        <end position="497"/>
    </location>
</feature>
<keyword evidence="1" id="KW-0175">Coiled coil</keyword>
<dbReference type="GO" id="GO:0019031">
    <property type="term" value="C:viral envelope"/>
    <property type="evidence" value="ECO:0007669"/>
    <property type="project" value="UniProtKB-KW"/>
</dbReference>
<keyword evidence="4" id="KW-0261">Viral envelope protein</keyword>
<keyword evidence="3" id="KW-0812">Transmembrane</keyword>
<dbReference type="Pfam" id="PF07253">
    <property type="entry name" value="Gypsy"/>
    <property type="match status" value="1"/>
</dbReference>
<evidence type="ECO:0000256" key="2">
    <source>
        <dbReference type="SAM" id="MobiDB-lite"/>
    </source>
</evidence>
<protein>
    <submittedName>
        <fullName evidence="4">Putative envelope protein</fullName>
    </submittedName>
</protein>
<keyword evidence="3" id="KW-1133">Transmembrane helix</keyword>
<organism evidence="4">
    <name type="scientific">Aedes aegypti To virus 2</name>
    <dbReference type="NCBI Taxonomy" id="2789886"/>
    <lineage>
        <taxon>Viruses</taxon>
        <taxon>Riboviria</taxon>
    </lineage>
</organism>
<feature type="region of interest" description="Disordered" evidence="2">
    <location>
        <begin position="515"/>
        <end position="534"/>
    </location>
</feature>
<keyword evidence="3" id="KW-0472">Membrane</keyword>
<evidence type="ECO:0000256" key="3">
    <source>
        <dbReference type="SAM" id="Phobius"/>
    </source>
</evidence>
<reference evidence="4" key="1">
    <citation type="submission" date="2020-08" db="EMBL/GenBank/DDBJ databases">
        <title>Metaviromic analysis of adult Aedes aegypti mosquitoes from Tocantins state, Brazil: a pilot study.</title>
        <authorList>
            <person name="Neto O.F.A."/>
            <person name="Duarte M.A."/>
            <person name="Campos F.S."/>
            <person name="da Silva L.A."/>
            <person name="Alves G.B."/>
            <person name="Silva A.B."/>
            <person name="Silva T.P."/>
            <person name="Marinho N.C."/>
            <person name="Gross C.L."/>
            <person name="Melo F.L."/>
            <person name="Ardisson-Araujo D.M.P."/>
            <person name="Ribeiro B.M."/>
            <person name="Aguiar R.W.S."/>
        </authorList>
    </citation>
    <scope>NUCLEOTIDE SEQUENCE</scope>
    <source>
        <strain evidence="4">AaTV2/BR_TO</strain>
    </source>
</reference>